<reference evidence="3 4" key="1">
    <citation type="submission" date="2024-05" db="EMBL/GenBank/DDBJ databases">
        <title>Genomic Encyclopedia of Type Strains, Phase IV (KMG-IV): sequencing the most valuable type-strain genomes for metagenomic binning, comparative biology and taxonomic classification.</title>
        <authorList>
            <person name="Goeker M."/>
        </authorList>
    </citation>
    <scope>NUCLEOTIDE SEQUENCE [LARGE SCALE GENOMIC DNA]</scope>
    <source>
        <strain evidence="3 4">DSM 25286</strain>
    </source>
</reference>
<dbReference type="EMBL" id="JBDZDV010000001">
    <property type="protein sequence ID" value="MET3109769.1"/>
    <property type="molecule type" value="Genomic_DNA"/>
</dbReference>
<name>A0ABV2E5U2_9STAP</name>
<dbReference type="RefSeq" id="WP_230820892.1">
    <property type="nucleotide sequence ID" value="NZ_JAJNCU010000001.1"/>
</dbReference>
<keyword evidence="2" id="KW-0812">Transmembrane</keyword>
<feature type="coiled-coil region" evidence="1">
    <location>
        <begin position="21"/>
        <end position="55"/>
    </location>
</feature>
<keyword evidence="2" id="KW-0472">Membrane</keyword>
<evidence type="ECO:0000313" key="4">
    <source>
        <dbReference type="Proteomes" id="UP001549019"/>
    </source>
</evidence>
<keyword evidence="2" id="KW-1133">Transmembrane helix</keyword>
<evidence type="ECO:0000256" key="2">
    <source>
        <dbReference type="SAM" id="Phobius"/>
    </source>
</evidence>
<keyword evidence="1" id="KW-0175">Coiled coil</keyword>
<keyword evidence="4" id="KW-1185">Reference proteome</keyword>
<gene>
    <name evidence="3" type="ORF">ABHD89_000157</name>
</gene>
<proteinExistence type="predicted"/>
<feature type="transmembrane region" description="Helical" evidence="2">
    <location>
        <begin position="69"/>
        <end position="88"/>
    </location>
</feature>
<evidence type="ECO:0008006" key="5">
    <source>
        <dbReference type="Google" id="ProtNLM"/>
    </source>
</evidence>
<accession>A0ABV2E5U2</accession>
<sequence length="89" mass="10293">MIKKFIDKVESLSTHAWIAILSYIDETLDDHNDRLDTLEEKLEKFESDFEPTKAEVENKAETRKLIKKTGLTVVVTTVVTFILRHFGIV</sequence>
<evidence type="ECO:0000256" key="1">
    <source>
        <dbReference type="SAM" id="Coils"/>
    </source>
</evidence>
<dbReference type="Proteomes" id="UP001549019">
    <property type="component" value="Unassembled WGS sequence"/>
</dbReference>
<comment type="caution">
    <text evidence="3">The sequence shown here is derived from an EMBL/GenBank/DDBJ whole genome shotgun (WGS) entry which is preliminary data.</text>
</comment>
<evidence type="ECO:0000313" key="3">
    <source>
        <dbReference type="EMBL" id="MET3109769.1"/>
    </source>
</evidence>
<organism evidence="3 4">
    <name type="scientific">Salinicoccus halitifaciens</name>
    <dbReference type="NCBI Taxonomy" id="1073415"/>
    <lineage>
        <taxon>Bacteria</taxon>
        <taxon>Bacillati</taxon>
        <taxon>Bacillota</taxon>
        <taxon>Bacilli</taxon>
        <taxon>Bacillales</taxon>
        <taxon>Staphylococcaceae</taxon>
        <taxon>Salinicoccus</taxon>
    </lineage>
</organism>
<protein>
    <recommendedName>
        <fullName evidence="5">Holin</fullName>
    </recommendedName>
</protein>